<evidence type="ECO:0008006" key="3">
    <source>
        <dbReference type="Google" id="ProtNLM"/>
    </source>
</evidence>
<protein>
    <recommendedName>
        <fullName evidence="3">Secreted protein</fullName>
    </recommendedName>
</protein>
<dbReference type="AlphaFoldDB" id="A0A7S4EKA6"/>
<evidence type="ECO:0000313" key="2">
    <source>
        <dbReference type="EMBL" id="CAE0718909.1"/>
    </source>
</evidence>
<keyword evidence="1" id="KW-0732">Signal</keyword>
<dbReference type="EMBL" id="HBIX01016094">
    <property type="protein sequence ID" value="CAE0718909.1"/>
    <property type="molecule type" value="Transcribed_RNA"/>
</dbReference>
<accession>A0A7S4EKA6</accession>
<organism evidence="2">
    <name type="scientific">Pseudo-nitzschia australis</name>
    <dbReference type="NCBI Taxonomy" id="44445"/>
    <lineage>
        <taxon>Eukaryota</taxon>
        <taxon>Sar</taxon>
        <taxon>Stramenopiles</taxon>
        <taxon>Ochrophyta</taxon>
        <taxon>Bacillariophyta</taxon>
        <taxon>Bacillariophyceae</taxon>
        <taxon>Bacillariophycidae</taxon>
        <taxon>Bacillariales</taxon>
        <taxon>Bacillariaceae</taxon>
        <taxon>Pseudo-nitzschia</taxon>
    </lineage>
</organism>
<sequence>MVDAVVVVLCVCVCVCVICTGRDCDGDDDSFDSYSTVRRDDLELPYRTVHYLTSSIPNVLNEYESNTRTRTRTAIIHLETSFCTHTDNRNVWNTPVRCGACTHR</sequence>
<evidence type="ECO:0000256" key="1">
    <source>
        <dbReference type="SAM" id="SignalP"/>
    </source>
</evidence>
<feature type="chain" id="PRO_5030757533" description="Secreted protein" evidence="1">
    <location>
        <begin position="22"/>
        <end position="104"/>
    </location>
</feature>
<feature type="signal peptide" evidence="1">
    <location>
        <begin position="1"/>
        <end position="21"/>
    </location>
</feature>
<proteinExistence type="predicted"/>
<name>A0A7S4EKA6_9STRA</name>
<reference evidence="2" key="1">
    <citation type="submission" date="2021-01" db="EMBL/GenBank/DDBJ databases">
        <authorList>
            <person name="Corre E."/>
            <person name="Pelletier E."/>
            <person name="Niang G."/>
            <person name="Scheremetjew M."/>
            <person name="Finn R."/>
            <person name="Kale V."/>
            <person name="Holt S."/>
            <person name="Cochrane G."/>
            <person name="Meng A."/>
            <person name="Brown T."/>
            <person name="Cohen L."/>
        </authorList>
    </citation>
    <scope>NUCLEOTIDE SEQUENCE</scope>
    <source>
        <strain evidence="2">10249 10 AB</strain>
    </source>
</reference>
<gene>
    <name evidence="2" type="ORF">PAUS00366_LOCUS11663</name>
</gene>